<organism evidence="1 2">
    <name type="scientific">Racocetra persica</name>
    <dbReference type="NCBI Taxonomy" id="160502"/>
    <lineage>
        <taxon>Eukaryota</taxon>
        <taxon>Fungi</taxon>
        <taxon>Fungi incertae sedis</taxon>
        <taxon>Mucoromycota</taxon>
        <taxon>Glomeromycotina</taxon>
        <taxon>Glomeromycetes</taxon>
        <taxon>Diversisporales</taxon>
        <taxon>Gigasporaceae</taxon>
        <taxon>Racocetra</taxon>
    </lineage>
</organism>
<accession>A0ACA9NK10</accession>
<dbReference type="Proteomes" id="UP000789920">
    <property type="component" value="Unassembled WGS sequence"/>
</dbReference>
<evidence type="ECO:0000313" key="2">
    <source>
        <dbReference type="Proteomes" id="UP000789920"/>
    </source>
</evidence>
<dbReference type="EMBL" id="CAJVQC010014214">
    <property type="protein sequence ID" value="CAG8655487.1"/>
    <property type="molecule type" value="Genomic_DNA"/>
</dbReference>
<name>A0ACA9NK10_9GLOM</name>
<feature type="non-terminal residue" evidence="1">
    <location>
        <position position="1"/>
    </location>
</feature>
<reference evidence="1" key="1">
    <citation type="submission" date="2021-06" db="EMBL/GenBank/DDBJ databases">
        <authorList>
            <person name="Kallberg Y."/>
            <person name="Tangrot J."/>
            <person name="Rosling A."/>
        </authorList>
    </citation>
    <scope>NUCLEOTIDE SEQUENCE</scope>
    <source>
        <strain evidence="1">MA461A</strain>
    </source>
</reference>
<proteinExistence type="predicted"/>
<protein>
    <submittedName>
        <fullName evidence="1">26157_t:CDS:1</fullName>
    </submittedName>
</protein>
<comment type="caution">
    <text evidence="1">The sequence shown here is derived from an EMBL/GenBank/DDBJ whole genome shotgun (WGS) entry which is preliminary data.</text>
</comment>
<evidence type="ECO:0000313" key="1">
    <source>
        <dbReference type="EMBL" id="CAG8655487.1"/>
    </source>
</evidence>
<keyword evidence="2" id="KW-1185">Reference proteome</keyword>
<sequence length="77" mass="8649">YLFLIRQAKPVYFPYTIKTEFKCFQFSNCISTLNLDASSKAISGTNKAACGQLLLILAHEGSIKQSKKTFVQNNQDI</sequence>
<gene>
    <name evidence="1" type="ORF">RPERSI_LOCUS8060</name>
</gene>